<evidence type="ECO:0000313" key="3">
    <source>
        <dbReference type="Proteomes" id="UP000284403"/>
    </source>
</evidence>
<evidence type="ECO:0008006" key="4">
    <source>
        <dbReference type="Google" id="ProtNLM"/>
    </source>
</evidence>
<gene>
    <name evidence="2" type="ORF">Tco025E_01806</name>
</gene>
<sequence length="389" mass="42764">MSAVLTMAVGMLLIDISALQENMVCTTDYSNASKCPEVFFAQSYHAARMKFKEAAQEAGAAWEQHSVLQEDGFDYTVDTAFVRGKRSKNLLVHMSGARGVDGFTGSAVQVKLLREWNSSREDGPSVLFVHAVNPYGMAHFRTCNEENVDLGSNYLSPKDWEGVLALNPNSSGYDEVLESLQMSRAPRFIDRYMFLFRLVKGIATKGLGVLKQTLSTGQYHRSDAVGFGGHGEQRAITVLREILKSQSITGIEKSILLDVRTGPGKEGAETIVPSSREDAAIATTIFTGAKVVSNNGGAESTGDIVPRDILGENSLTFKETFGTMRWLFVVRALFLENAACNYAKGSHTHAVMQEWVRDAFYPQTMSYKNAVLKKGVIAFNCAWRHLSEA</sequence>
<feature type="chain" id="PRO_5018658055" description="DUF2817 domain-containing protein" evidence="1">
    <location>
        <begin position="20"/>
        <end position="389"/>
    </location>
</feature>
<dbReference type="CDD" id="cd06233">
    <property type="entry name" value="M14-like"/>
    <property type="match status" value="1"/>
</dbReference>
<comment type="caution">
    <text evidence="2">The sequence shown here is derived from an EMBL/GenBank/DDBJ whole genome shotgun (WGS) entry which is preliminary data.</text>
</comment>
<dbReference type="Gene3D" id="3.40.630.10">
    <property type="entry name" value="Zn peptidases"/>
    <property type="match status" value="1"/>
</dbReference>
<accession>A0A3R7PVS6</accession>
<dbReference type="Proteomes" id="UP000284403">
    <property type="component" value="Unassembled WGS sequence"/>
</dbReference>
<dbReference type="InterPro" id="IPR021259">
    <property type="entry name" value="DUF2817"/>
</dbReference>
<dbReference type="EMBL" id="MKKU01000065">
    <property type="protein sequence ID" value="RNF25920.1"/>
    <property type="molecule type" value="Genomic_DNA"/>
</dbReference>
<dbReference type="AlphaFoldDB" id="A0A3R7PVS6"/>
<protein>
    <recommendedName>
        <fullName evidence="4">DUF2817 domain-containing protein</fullName>
    </recommendedName>
</protein>
<evidence type="ECO:0000256" key="1">
    <source>
        <dbReference type="SAM" id="SignalP"/>
    </source>
</evidence>
<dbReference type="RefSeq" id="XP_029231126.1">
    <property type="nucleotide sequence ID" value="XM_029368742.1"/>
</dbReference>
<dbReference type="OrthoDB" id="270449at2759"/>
<evidence type="ECO:0000313" key="2">
    <source>
        <dbReference type="EMBL" id="RNF25920.1"/>
    </source>
</evidence>
<keyword evidence="3" id="KW-1185">Reference proteome</keyword>
<feature type="signal peptide" evidence="1">
    <location>
        <begin position="1"/>
        <end position="19"/>
    </location>
</feature>
<proteinExistence type="predicted"/>
<dbReference type="Pfam" id="PF10994">
    <property type="entry name" value="DUF2817"/>
    <property type="match status" value="1"/>
</dbReference>
<dbReference type="GeneID" id="40315417"/>
<name>A0A3R7PVS6_9TRYP</name>
<reference evidence="2 3" key="1">
    <citation type="journal article" date="2018" name="BMC Genomics">
        <title>Genomic comparison of Trypanosoma conorhini and Trypanosoma rangeli to Trypanosoma cruzi strains of high and low virulence.</title>
        <authorList>
            <person name="Bradwell K.R."/>
            <person name="Koparde V.N."/>
            <person name="Matveyev A.V."/>
            <person name="Serrano M.G."/>
            <person name="Alves J.M."/>
            <person name="Parikh H."/>
            <person name="Huang B."/>
            <person name="Lee V."/>
            <person name="Espinosa-Alvarez O."/>
            <person name="Ortiz P.A."/>
            <person name="Costa-Martins A.G."/>
            <person name="Teixeira M.M."/>
            <person name="Buck G.A."/>
        </authorList>
    </citation>
    <scope>NUCLEOTIDE SEQUENCE [LARGE SCALE GENOMIC DNA]</scope>
    <source>
        <strain evidence="2 3">025E</strain>
    </source>
</reference>
<organism evidence="2 3">
    <name type="scientific">Trypanosoma conorhini</name>
    <dbReference type="NCBI Taxonomy" id="83891"/>
    <lineage>
        <taxon>Eukaryota</taxon>
        <taxon>Discoba</taxon>
        <taxon>Euglenozoa</taxon>
        <taxon>Kinetoplastea</taxon>
        <taxon>Metakinetoplastina</taxon>
        <taxon>Trypanosomatida</taxon>
        <taxon>Trypanosomatidae</taxon>
        <taxon>Trypanosoma</taxon>
    </lineage>
</organism>
<keyword evidence="1" id="KW-0732">Signal</keyword>